<dbReference type="PANTHER" id="PTHR33993">
    <property type="entry name" value="GLYOXALASE-RELATED"/>
    <property type="match status" value="1"/>
</dbReference>
<dbReference type="RefSeq" id="WP_378023805.1">
    <property type="nucleotide sequence ID" value="NZ_JBHSKG010000017.1"/>
</dbReference>
<dbReference type="InterPro" id="IPR029068">
    <property type="entry name" value="Glyas_Bleomycin-R_OHBP_Dase"/>
</dbReference>
<proteinExistence type="predicted"/>
<keyword evidence="3" id="KW-1185">Reference proteome</keyword>
<dbReference type="InterPro" id="IPR052164">
    <property type="entry name" value="Anthracycline_SecMetBiosynth"/>
</dbReference>
<name>A0ABV9ZK77_9PSEU</name>
<feature type="domain" description="VOC" evidence="1">
    <location>
        <begin position="4"/>
        <end position="116"/>
    </location>
</feature>
<evidence type="ECO:0000313" key="3">
    <source>
        <dbReference type="Proteomes" id="UP001596175"/>
    </source>
</evidence>
<comment type="caution">
    <text evidence="2">The sequence shown here is derived from an EMBL/GenBank/DDBJ whole genome shotgun (WGS) entry which is preliminary data.</text>
</comment>
<dbReference type="PANTHER" id="PTHR33993:SF14">
    <property type="entry name" value="GB|AAF24581.1"/>
    <property type="match status" value="1"/>
</dbReference>
<dbReference type="InterPro" id="IPR041581">
    <property type="entry name" value="Glyoxalase_6"/>
</dbReference>
<accession>A0ABV9ZK77</accession>
<dbReference type="Gene3D" id="3.10.180.10">
    <property type="entry name" value="2,3-Dihydroxybiphenyl 1,2-Dioxygenase, domain 1"/>
    <property type="match status" value="2"/>
</dbReference>
<dbReference type="InterPro" id="IPR037523">
    <property type="entry name" value="VOC_core"/>
</dbReference>
<dbReference type="Pfam" id="PF18029">
    <property type="entry name" value="Glyoxalase_6"/>
    <property type="match status" value="2"/>
</dbReference>
<dbReference type="CDD" id="cd07247">
    <property type="entry name" value="SgaA_N_like"/>
    <property type="match status" value="1"/>
</dbReference>
<dbReference type="PROSITE" id="PS51819">
    <property type="entry name" value="VOC"/>
    <property type="match status" value="2"/>
</dbReference>
<evidence type="ECO:0000313" key="2">
    <source>
        <dbReference type="EMBL" id="MFC5141667.1"/>
    </source>
</evidence>
<dbReference type="Proteomes" id="UP001596175">
    <property type="component" value="Unassembled WGS sequence"/>
</dbReference>
<feature type="domain" description="VOC" evidence="1">
    <location>
        <begin position="127"/>
        <end position="236"/>
    </location>
</feature>
<sequence>MDGAPCWAELDVEDPEAVTAFYAAVLGWSVDAGVGADHQHRIVRRDEHAVGAFGSPGVAAPPAWTLYLRVDDVDAAAESLAELGGEVLHGPEDDHDGGRFLVATDAGAAVVGLWESDHDVPAPGPGRLCWAEAASAEPGTTRSFYTELLGWRWAEDGAGPGHLAGGGGDGPVAGLGLAGDALPHWLPVFAVRDADAAVRAAAEAGGEVVVPVDAGPRGRQATLADPGGARFGVLEIG</sequence>
<evidence type="ECO:0000259" key="1">
    <source>
        <dbReference type="PROSITE" id="PS51819"/>
    </source>
</evidence>
<reference evidence="3" key="1">
    <citation type="journal article" date="2019" name="Int. J. Syst. Evol. Microbiol.">
        <title>The Global Catalogue of Microorganisms (GCM) 10K type strain sequencing project: providing services to taxonomists for standard genome sequencing and annotation.</title>
        <authorList>
            <consortium name="The Broad Institute Genomics Platform"/>
            <consortium name="The Broad Institute Genome Sequencing Center for Infectious Disease"/>
            <person name="Wu L."/>
            <person name="Ma J."/>
        </authorList>
    </citation>
    <scope>NUCLEOTIDE SEQUENCE [LARGE SCALE GENOMIC DNA]</scope>
    <source>
        <strain evidence="3">XZYJ18</strain>
    </source>
</reference>
<dbReference type="EMBL" id="JBHSKG010000017">
    <property type="protein sequence ID" value="MFC5141667.1"/>
    <property type="molecule type" value="Genomic_DNA"/>
</dbReference>
<organism evidence="2 3">
    <name type="scientific">Actinomycetospora rhizophila</name>
    <dbReference type="NCBI Taxonomy" id="1416876"/>
    <lineage>
        <taxon>Bacteria</taxon>
        <taxon>Bacillati</taxon>
        <taxon>Actinomycetota</taxon>
        <taxon>Actinomycetes</taxon>
        <taxon>Pseudonocardiales</taxon>
        <taxon>Pseudonocardiaceae</taxon>
        <taxon>Actinomycetospora</taxon>
    </lineage>
</organism>
<dbReference type="SUPFAM" id="SSF54593">
    <property type="entry name" value="Glyoxalase/Bleomycin resistance protein/Dihydroxybiphenyl dioxygenase"/>
    <property type="match status" value="2"/>
</dbReference>
<gene>
    <name evidence="2" type="ORF">ACFPK1_25755</name>
</gene>
<protein>
    <submittedName>
        <fullName evidence="2">VOC family protein</fullName>
    </submittedName>
</protein>